<evidence type="ECO:0000259" key="1">
    <source>
        <dbReference type="Pfam" id="PF13643"/>
    </source>
</evidence>
<feature type="domain" description="DUF4145" evidence="1">
    <location>
        <begin position="92"/>
        <end position="170"/>
    </location>
</feature>
<dbReference type="EMBL" id="BARS01001730">
    <property type="protein sequence ID" value="GAF75622.1"/>
    <property type="molecule type" value="Genomic_DNA"/>
</dbReference>
<reference evidence="2" key="1">
    <citation type="journal article" date="2014" name="Front. Microbiol.">
        <title>High frequency of phylogenetically diverse reductive dehalogenase-homologous genes in deep subseafloor sedimentary metagenomes.</title>
        <authorList>
            <person name="Kawai M."/>
            <person name="Futagami T."/>
            <person name="Toyoda A."/>
            <person name="Takaki Y."/>
            <person name="Nishi S."/>
            <person name="Hori S."/>
            <person name="Arai W."/>
            <person name="Tsubouchi T."/>
            <person name="Morono Y."/>
            <person name="Uchiyama I."/>
            <person name="Ito T."/>
            <person name="Fujiyama A."/>
            <person name="Inagaki F."/>
            <person name="Takami H."/>
        </authorList>
    </citation>
    <scope>NUCLEOTIDE SEQUENCE</scope>
    <source>
        <strain evidence="2">Expedition CK06-06</strain>
    </source>
</reference>
<organism evidence="2">
    <name type="scientific">marine sediment metagenome</name>
    <dbReference type="NCBI Taxonomy" id="412755"/>
    <lineage>
        <taxon>unclassified sequences</taxon>
        <taxon>metagenomes</taxon>
        <taxon>ecological metagenomes</taxon>
    </lineage>
</organism>
<accession>X0SIB2</accession>
<dbReference type="AlphaFoldDB" id="X0SIB2"/>
<dbReference type="Pfam" id="PF13643">
    <property type="entry name" value="DUF4145"/>
    <property type="match status" value="1"/>
</dbReference>
<name>X0SIB2_9ZZZZ</name>
<proteinExistence type="predicted"/>
<evidence type="ECO:0000313" key="2">
    <source>
        <dbReference type="EMBL" id="GAF75622.1"/>
    </source>
</evidence>
<gene>
    <name evidence="2" type="ORF">S01H1_03223</name>
</gene>
<sequence>MKYVAPQSGLKAFTCPHCGVLARQYHFYSGHEFTGWFDNDVSPGHTFVRYSKCEHCAKICLWHFKQMIYPNRGNAPVPNPDMPVEVKNDYEEAASIYTQSPRGAAALLRLAIQKLCVALGGKGKNINDDIKTLVTNGLPEKVQKSLDVVRVIGNNAVHPGQIDTDDPEVAGKLFVLMNIITEYMVSMPKRIDNMYSELPEAAIDAIEKRDGE</sequence>
<protein>
    <recommendedName>
        <fullName evidence="1">DUF4145 domain-containing protein</fullName>
    </recommendedName>
</protein>
<comment type="caution">
    <text evidence="2">The sequence shown here is derived from an EMBL/GenBank/DDBJ whole genome shotgun (WGS) entry which is preliminary data.</text>
</comment>
<dbReference type="InterPro" id="IPR025285">
    <property type="entry name" value="DUF4145"/>
</dbReference>